<dbReference type="InterPro" id="IPR014002">
    <property type="entry name" value="Agenet_dom_plant"/>
</dbReference>
<accession>A0A5J9U483</accession>
<evidence type="ECO:0000259" key="2">
    <source>
        <dbReference type="SMART" id="SM00743"/>
    </source>
</evidence>
<feature type="compositionally biased region" description="Polar residues" evidence="1">
    <location>
        <begin position="290"/>
        <end position="299"/>
    </location>
</feature>
<feature type="compositionally biased region" description="Low complexity" evidence="1">
    <location>
        <begin position="274"/>
        <end position="285"/>
    </location>
</feature>
<feature type="compositionally biased region" description="Acidic residues" evidence="1">
    <location>
        <begin position="242"/>
        <end position="266"/>
    </location>
</feature>
<feature type="region of interest" description="Disordered" evidence="1">
    <location>
        <begin position="314"/>
        <end position="374"/>
    </location>
</feature>
<organism evidence="3 4">
    <name type="scientific">Eragrostis curvula</name>
    <name type="common">weeping love grass</name>
    <dbReference type="NCBI Taxonomy" id="38414"/>
    <lineage>
        <taxon>Eukaryota</taxon>
        <taxon>Viridiplantae</taxon>
        <taxon>Streptophyta</taxon>
        <taxon>Embryophyta</taxon>
        <taxon>Tracheophyta</taxon>
        <taxon>Spermatophyta</taxon>
        <taxon>Magnoliopsida</taxon>
        <taxon>Liliopsida</taxon>
        <taxon>Poales</taxon>
        <taxon>Poaceae</taxon>
        <taxon>PACMAD clade</taxon>
        <taxon>Chloridoideae</taxon>
        <taxon>Eragrostideae</taxon>
        <taxon>Eragrostidinae</taxon>
        <taxon>Eragrostis</taxon>
    </lineage>
</organism>
<name>A0A5J9U483_9POAL</name>
<evidence type="ECO:0000313" key="3">
    <source>
        <dbReference type="EMBL" id="TVU17911.1"/>
    </source>
</evidence>
<comment type="caution">
    <text evidence="3">The sequence shown here is derived from an EMBL/GenBank/DDBJ whole genome shotgun (WGS) entry which is preliminary data.</text>
</comment>
<dbReference type="OrthoDB" id="1894168at2759"/>
<dbReference type="Gramene" id="TVU17911">
    <property type="protein sequence ID" value="TVU17911"/>
    <property type="gene ID" value="EJB05_33973"/>
</dbReference>
<feature type="domain" description="Agenet" evidence="2">
    <location>
        <begin position="162"/>
        <end position="222"/>
    </location>
</feature>
<sequence length="393" mass="43659">MVKVRECRTPTRRRRRGPTLVAGRGKDAAVAGDRPWSAGQALDRRPPGPFLKMDLVLPYKVGDLAECKTFQEGYRGAWFRCKINGMRVKESGDSGHYECYLEYIDYPDEDQEWVRLFQKNPPCSKQPSRDDIMIRPSFPQWHWKDQVPEELPDNDIIATVDETWKIGDLVDWFSQDCYWSGKITKLFSEKMVEVELLEPPIGEGKVYAANRDDLRPTLNWCLSGGWTVPLSQDEHTKPANGEEPDTSDSSEDESDAGDDGSDDGDNQDVQLPVSSSETSQEASGSPIPNPSSDARSMSSLNALKDVVLMALQDLRASSSSNPPAPHQGAQQAVTSNKPGARIVEQEPVLGNSEQGSSPPEHEAGDVQDQDLQKVDKTRALAKKLVFSLRVSKD</sequence>
<feature type="region of interest" description="Disordered" evidence="1">
    <location>
        <begin position="1"/>
        <end position="26"/>
    </location>
</feature>
<proteinExistence type="predicted"/>
<evidence type="ECO:0000313" key="4">
    <source>
        <dbReference type="Proteomes" id="UP000324897"/>
    </source>
</evidence>
<gene>
    <name evidence="3" type="ORF">EJB05_33973</name>
</gene>
<reference evidence="3 4" key="1">
    <citation type="journal article" date="2019" name="Sci. Rep.">
        <title>A high-quality genome of Eragrostis curvula grass provides insights into Poaceae evolution and supports new strategies to enhance forage quality.</title>
        <authorList>
            <person name="Carballo J."/>
            <person name="Santos B.A.C.M."/>
            <person name="Zappacosta D."/>
            <person name="Garbus I."/>
            <person name="Selva J.P."/>
            <person name="Gallo C.A."/>
            <person name="Diaz A."/>
            <person name="Albertini E."/>
            <person name="Caccamo M."/>
            <person name="Echenique V."/>
        </authorList>
    </citation>
    <scope>NUCLEOTIDE SEQUENCE [LARGE SCALE GENOMIC DNA]</scope>
    <source>
        <strain evidence="4">cv. Victoria</strain>
        <tissue evidence="3">Leaf</tissue>
    </source>
</reference>
<dbReference type="PANTHER" id="PTHR36805:SF7">
    <property type="entry name" value="AGENET DOMAIN-CONTAINING PROTEIN"/>
    <property type="match status" value="1"/>
</dbReference>
<dbReference type="EMBL" id="RWGY01000029">
    <property type="protein sequence ID" value="TVU17911.1"/>
    <property type="molecule type" value="Genomic_DNA"/>
</dbReference>
<feature type="compositionally biased region" description="Polar residues" evidence="1">
    <location>
        <begin position="328"/>
        <end position="337"/>
    </location>
</feature>
<dbReference type="SMART" id="SM00743">
    <property type="entry name" value="Agenet"/>
    <property type="match status" value="1"/>
</dbReference>
<feature type="region of interest" description="Disordered" evidence="1">
    <location>
        <begin position="229"/>
        <end position="299"/>
    </location>
</feature>
<keyword evidence="4" id="KW-1185">Reference proteome</keyword>
<dbReference type="InterPro" id="IPR008395">
    <property type="entry name" value="Agenet-like_dom"/>
</dbReference>
<evidence type="ECO:0000256" key="1">
    <source>
        <dbReference type="SAM" id="MobiDB-lite"/>
    </source>
</evidence>
<dbReference type="Pfam" id="PF05641">
    <property type="entry name" value="Agenet"/>
    <property type="match status" value="1"/>
</dbReference>
<dbReference type="Proteomes" id="UP000324897">
    <property type="component" value="Chromosome 7"/>
</dbReference>
<dbReference type="AlphaFoldDB" id="A0A5J9U483"/>
<dbReference type="PANTHER" id="PTHR36805">
    <property type="entry name" value="AGENET DOMAIN-CONTAINING PROTEIN"/>
    <property type="match status" value="1"/>
</dbReference>
<protein>
    <recommendedName>
        <fullName evidence="2">Agenet domain-containing protein</fullName>
    </recommendedName>
</protein>
<feature type="compositionally biased region" description="Basic and acidic residues" evidence="1">
    <location>
        <begin position="359"/>
        <end position="374"/>
    </location>
</feature>